<evidence type="ECO:0000256" key="1">
    <source>
        <dbReference type="ARBA" id="ARBA00004141"/>
    </source>
</evidence>
<dbReference type="GO" id="GO:0022857">
    <property type="term" value="F:transmembrane transporter activity"/>
    <property type="evidence" value="ECO:0007669"/>
    <property type="project" value="InterPro"/>
</dbReference>
<evidence type="ECO:0000256" key="3">
    <source>
        <dbReference type="ARBA" id="ARBA00022989"/>
    </source>
</evidence>
<dbReference type="GeneID" id="27308673"/>
<comment type="subcellular location">
    <subcellularLocation>
        <location evidence="1">Membrane</location>
        <topology evidence="1">Multi-pass membrane protein</topology>
    </subcellularLocation>
</comment>
<feature type="transmembrane region" description="Helical" evidence="6">
    <location>
        <begin position="146"/>
        <end position="167"/>
    </location>
</feature>
<proteinExistence type="predicted"/>
<keyword evidence="2 6" id="KW-0812">Transmembrane</keyword>
<feature type="transmembrane region" description="Helical" evidence="6">
    <location>
        <begin position="344"/>
        <end position="365"/>
    </location>
</feature>
<dbReference type="InterPro" id="IPR036259">
    <property type="entry name" value="MFS_trans_sf"/>
</dbReference>
<dbReference type="EMBL" id="KN847530">
    <property type="protein sequence ID" value="KIW08762.1"/>
    <property type="molecule type" value="Genomic_DNA"/>
</dbReference>
<dbReference type="Pfam" id="PF07690">
    <property type="entry name" value="MFS_1"/>
    <property type="match status" value="1"/>
</dbReference>
<reference evidence="7 8" key="1">
    <citation type="submission" date="2015-01" db="EMBL/GenBank/DDBJ databases">
        <title>The Genome Sequence of Ochroconis gallopava CBS43764.</title>
        <authorList>
            <consortium name="The Broad Institute Genomics Platform"/>
            <person name="Cuomo C."/>
            <person name="de Hoog S."/>
            <person name="Gorbushina A."/>
            <person name="Stielow B."/>
            <person name="Teixiera M."/>
            <person name="Abouelleil A."/>
            <person name="Chapman S.B."/>
            <person name="Priest M."/>
            <person name="Young S.K."/>
            <person name="Wortman J."/>
            <person name="Nusbaum C."/>
            <person name="Birren B."/>
        </authorList>
    </citation>
    <scope>NUCLEOTIDE SEQUENCE [LARGE SCALE GENOMIC DNA]</scope>
    <source>
        <strain evidence="7 8">CBS 43764</strain>
    </source>
</reference>
<keyword evidence="3 6" id="KW-1133">Transmembrane helix</keyword>
<dbReference type="Proteomes" id="UP000053259">
    <property type="component" value="Unassembled WGS sequence"/>
</dbReference>
<feature type="transmembrane region" description="Helical" evidence="6">
    <location>
        <begin position="78"/>
        <end position="98"/>
    </location>
</feature>
<dbReference type="SUPFAM" id="SSF103473">
    <property type="entry name" value="MFS general substrate transporter"/>
    <property type="match status" value="1"/>
</dbReference>
<feature type="transmembrane region" description="Helical" evidence="6">
    <location>
        <begin position="12"/>
        <end position="31"/>
    </location>
</feature>
<evidence type="ECO:0000256" key="4">
    <source>
        <dbReference type="ARBA" id="ARBA00023136"/>
    </source>
</evidence>
<dbReference type="VEuPathDB" id="FungiDB:PV09_00700"/>
<evidence type="ECO:0000256" key="6">
    <source>
        <dbReference type="SAM" id="Phobius"/>
    </source>
</evidence>
<keyword evidence="4 6" id="KW-0472">Membrane</keyword>
<sequence length="523" mass="57292">MLEEQSHRTRRKVAVVAATLISLACGTNYAYSAWAPQFAERMHLSSTQSNLIGSMGNIGMYASGIPLGYMVDHKGPRPGVLLGSFALGAGFYPIKLAYDGGVGSMSVFMLCFFSFLTGFGSCSAFQAAIKTAALNWPLHRGTATAFPLAAFGLSAVFFTTVSHIFLGDDVGEYLLLLAIGTVVLTFTSFFFVTVPHAEQYRALAHSEPRIRRDSNPLQKQPVWKVGKGSRLHEEPDQDEEDRHSSRAQEPSSSESASLLSDGSSIPGDIQDSKPLDDSGITHSHRADVSGFMLLRKVEFYSLWVMLGVLTGIGLMTINNIGNNVQALWYNDPDADTTFIMKRQLMHVSIISVFSFLGRLLSGIGSDVLVKRLHMSRFWCLVCSSCVFTLAQVAGLNISDPHYLWVLSSLTGLAYGALFGVYPALVADTFGVTGLSVNWGFMTLAPVVMGNIFNLAYGAIYDRHSVPHDQGHLVCEQGLECYKAAYLFTFFSSLVGIVCTLWCIWYEDFVRAKREQEALGEHHA</sequence>
<evidence type="ECO:0008006" key="9">
    <source>
        <dbReference type="Google" id="ProtNLM"/>
    </source>
</evidence>
<feature type="transmembrane region" description="Helical" evidence="6">
    <location>
        <begin position="299"/>
        <end position="320"/>
    </location>
</feature>
<dbReference type="AlphaFoldDB" id="A0A0D1Z721"/>
<dbReference type="STRING" id="253628.A0A0D1Z721"/>
<dbReference type="OrthoDB" id="410267at2759"/>
<dbReference type="HOGENOM" id="CLU_012596_0_1_1"/>
<feature type="transmembrane region" description="Helical" evidence="6">
    <location>
        <begin position="173"/>
        <end position="194"/>
    </location>
</feature>
<evidence type="ECO:0000256" key="5">
    <source>
        <dbReference type="SAM" id="MobiDB-lite"/>
    </source>
</evidence>
<feature type="compositionally biased region" description="Low complexity" evidence="5">
    <location>
        <begin position="247"/>
        <end position="264"/>
    </location>
</feature>
<dbReference type="FunCoup" id="A0A0D1Z721">
    <property type="interactions" value="64"/>
</dbReference>
<feature type="region of interest" description="Disordered" evidence="5">
    <location>
        <begin position="223"/>
        <end position="264"/>
    </location>
</feature>
<dbReference type="GO" id="GO:0000329">
    <property type="term" value="C:fungal-type vacuole membrane"/>
    <property type="evidence" value="ECO:0007669"/>
    <property type="project" value="TreeGrafter"/>
</dbReference>
<evidence type="ECO:0000313" key="7">
    <source>
        <dbReference type="EMBL" id="KIW08762.1"/>
    </source>
</evidence>
<gene>
    <name evidence="7" type="ORF">PV09_00700</name>
</gene>
<dbReference type="InParanoid" id="A0A0D1Z721"/>
<feature type="transmembrane region" description="Helical" evidence="6">
    <location>
        <begin position="104"/>
        <end position="125"/>
    </location>
</feature>
<feature type="compositionally biased region" description="Basic and acidic residues" evidence="5">
    <location>
        <begin position="230"/>
        <end position="246"/>
    </location>
</feature>
<feature type="transmembrane region" description="Helical" evidence="6">
    <location>
        <begin position="438"/>
        <end position="459"/>
    </location>
</feature>
<dbReference type="PANTHER" id="PTHR21576:SF158">
    <property type="entry name" value="RIBOSOMAL RNA-PROCESSING PROTEIN 12-LIKE CONSERVED DOMAIN-CONTAINING PROTEIN"/>
    <property type="match status" value="1"/>
</dbReference>
<protein>
    <recommendedName>
        <fullName evidence="9">Nodulin-like domain-containing protein</fullName>
    </recommendedName>
</protein>
<dbReference type="RefSeq" id="XP_016218631.1">
    <property type="nucleotide sequence ID" value="XM_016353478.1"/>
</dbReference>
<keyword evidence="8" id="KW-1185">Reference proteome</keyword>
<accession>A0A0D1Z721</accession>
<evidence type="ECO:0000313" key="8">
    <source>
        <dbReference type="Proteomes" id="UP000053259"/>
    </source>
</evidence>
<feature type="transmembrane region" description="Helical" evidence="6">
    <location>
        <begin position="403"/>
        <end position="426"/>
    </location>
</feature>
<evidence type="ECO:0000256" key="2">
    <source>
        <dbReference type="ARBA" id="ARBA00022692"/>
    </source>
</evidence>
<feature type="transmembrane region" description="Helical" evidence="6">
    <location>
        <begin position="483"/>
        <end position="505"/>
    </location>
</feature>
<organism evidence="7 8">
    <name type="scientific">Verruconis gallopava</name>
    <dbReference type="NCBI Taxonomy" id="253628"/>
    <lineage>
        <taxon>Eukaryota</taxon>
        <taxon>Fungi</taxon>
        <taxon>Dikarya</taxon>
        <taxon>Ascomycota</taxon>
        <taxon>Pezizomycotina</taxon>
        <taxon>Dothideomycetes</taxon>
        <taxon>Pleosporomycetidae</taxon>
        <taxon>Venturiales</taxon>
        <taxon>Sympoventuriaceae</taxon>
        <taxon>Verruconis</taxon>
    </lineage>
</organism>
<dbReference type="PANTHER" id="PTHR21576">
    <property type="entry name" value="UNCHARACTERIZED NODULIN-LIKE PROTEIN"/>
    <property type="match status" value="1"/>
</dbReference>
<dbReference type="InterPro" id="IPR011701">
    <property type="entry name" value="MFS"/>
</dbReference>
<dbReference type="Gene3D" id="1.20.1250.20">
    <property type="entry name" value="MFS general substrate transporter like domains"/>
    <property type="match status" value="2"/>
</dbReference>
<name>A0A0D1Z721_9PEZI</name>